<evidence type="ECO:0000313" key="2">
    <source>
        <dbReference type="EMBL" id="KIR37660.1"/>
    </source>
</evidence>
<dbReference type="EMBL" id="KN847914">
    <property type="protein sequence ID" value="KIR37660.1"/>
    <property type="molecule type" value="Genomic_DNA"/>
</dbReference>
<sequence>MVKLSIGTQTPLSFNTNLDEDSGTTT</sequence>
<keyword evidence="3" id="KW-1185">Reference proteome</keyword>
<gene>
    <name evidence="2" type="ORF">I313_06384</name>
</gene>
<evidence type="ECO:0000313" key="3">
    <source>
        <dbReference type="Proteomes" id="UP000053392"/>
    </source>
</evidence>
<feature type="region of interest" description="Disordered" evidence="1">
    <location>
        <begin position="1"/>
        <end position="26"/>
    </location>
</feature>
<protein>
    <submittedName>
        <fullName evidence="2">Unplaced genomic scaffold supercont1.19, whole genome shotgun sequence</fullName>
    </submittedName>
</protein>
<reference evidence="2 3" key="1">
    <citation type="submission" date="2015-01" db="EMBL/GenBank/DDBJ databases">
        <title>The Genome Sequence of Cryptococcus gattii Ram5.</title>
        <authorList>
            <consortium name="The Broad Institute Genomics Platform"/>
            <person name="Cuomo C."/>
            <person name="Litvintseva A."/>
            <person name="Chen Y."/>
            <person name="Heitman J."/>
            <person name="Sun S."/>
            <person name="Springer D."/>
            <person name="Dromer F."/>
            <person name="Young S."/>
            <person name="Zeng Q."/>
            <person name="Gargeya S."/>
            <person name="Abouelleil A."/>
            <person name="Alvarado L."/>
            <person name="Chapman S.B."/>
            <person name="Gainer-Dewar J."/>
            <person name="Goldberg J."/>
            <person name="Griggs A."/>
            <person name="Gujja S."/>
            <person name="Hansen M."/>
            <person name="Howarth C."/>
            <person name="Imamovic A."/>
            <person name="Larimer J."/>
            <person name="Murphy C."/>
            <person name="Naylor J."/>
            <person name="Pearson M."/>
            <person name="Priest M."/>
            <person name="Roberts A."/>
            <person name="Saif S."/>
            <person name="Shea T."/>
            <person name="Sykes S."/>
            <person name="Wortman J."/>
            <person name="Nusbaum C."/>
            <person name="Birren B."/>
        </authorList>
    </citation>
    <scope>NUCLEOTIDE SEQUENCE [LARGE SCALE GENOMIC DNA]</scope>
    <source>
        <strain evidence="2 3">Ram5</strain>
    </source>
</reference>
<feature type="compositionally biased region" description="Polar residues" evidence="1">
    <location>
        <begin position="1"/>
        <end position="17"/>
    </location>
</feature>
<dbReference type="HOGENOM" id="CLU_3417259_0_0_1"/>
<dbReference type="AlphaFoldDB" id="A0A0D0UY42"/>
<name>A0A0D0UY42_9TREE</name>
<dbReference type="Proteomes" id="UP000053392">
    <property type="component" value="Unassembled WGS sequence"/>
</dbReference>
<proteinExistence type="predicted"/>
<accession>A0A0D0UY42</accession>
<organism evidence="2 3">
    <name type="scientific">Cryptococcus deuterogattii Ram5</name>
    <dbReference type="NCBI Taxonomy" id="1296110"/>
    <lineage>
        <taxon>Eukaryota</taxon>
        <taxon>Fungi</taxon>
        <taxon>Dikarya</taxon>
        <taxon>Basidiomycota</taxon>
        <taxon>Agaricomycotina</taxon>
        <taxon>Tremellomycetes</taxon>
        <taxon>Tremellales</taxon>
        <taxon>Cryptococcaceae</taxon>
        <taxon>Cryptococcus</taxon>
        <taxon>Cryptococcus gattii species complex</taxon>
    </lineage>
</organism>
<evidence type="ECO:0000256" key="1">
    <source>
        <dbReference type="SAM" id="MobiDB-lite"/>
    </source>
</evidence>